<gene>
    <name evidence="1" type="ORF">GURKE_04290</name>
</gene>
<sequence length="102" mass="11548">MPSTDEAPLMSMSTLTPAREVRRAMSNVTLDEMLYLVQARIDHAANQGQVSTDIYDLFGDPRVGPEKIKLVDEVTRELRVAGYRSEYYQGGHAGRPSFMVRW</sequence>
<evidence type="ECO:0000313" key="1">
    <source>
        <dbReference type="EMBL" id="UTC28431.1"/>
    </source>
</evidence>
<evidence type="ECO:0000313" key="2">
    <source>
        <dbReference type="Proteomes" id="UP001055634"/>
    </source>
</evidence>
<dbReference type="Proteomes" id="UP001055634">
    <property type="component" value="Segment"/>
</dbReference>
<accession>A0A9E7SS71</accession>
<protein>
    <submittedName>
        <fullName evidence="1">Uncharacterized protein</fullName>
    </submittedName>
</protein>
<dbReference type="EMBL" id="ON529850">
    <property type="protein sequence ID" value="UTC28431.1"/>
    <property type="molecule type" value="Genomic_DNA"/>
</dbReference>
<proteinExistence type="predicted"/>
<keyword evidence="2" id="KW-1185">Reference proteome</keyword>
<organism evidence="1 2">
    <name type="scientific">Brevundimonas phage vB_BpoS-Gurke</name>
    <dbReference type="NCBI Taxonomy" id="2948599"/>
    <lineage>
        <taxon>Viruses</taxon>
        <taxon>Duplodnaviria</taxon>
        <taxon>Heunggongvirae</taxon>
        <taxon>Uroviricota</taxon>
        <taxon>Caudoviricetes</taxon>
        <taxon>Jeanschmidtviridae</taxon>
        <taxon>Kikimoravirus</taxon>
        <taxon>Kikimoravirus gurke</taxon>
    </lineage>
</organism>
<name>A0A9E7SS71_9CAUD</name>
<reference evidence="1" key="1">
    <citation type="submission" date="2022-04" db="EMBL/GenBank/DDBJ databases">
        <authorList>
            <person name="Friedrich I."/>
            <person name="Schneider D."/>
            <person name="Poehlein A."/>
            <person name="Hertel R."/>
            <person name="Daniel R."/>
        </authorList>
    </citation>
    <scope>NUCLEOTIDE SEQUENCE</scope>
</reference>